<dbReference type="OrthoDB" id="2734886at2"/>
<dbReference type="AlphaFoldDB" id="A0A3N9PAB4"/>
<evidence type="ECO:0000313" key="2">
    <source>
        <dbReference type="Proteomes" id="UP000282529"/>
    </source>
</evidence>
<comment type="caution">
    <text evidence="1">The sequence shown here is derived from an EMBL/GenBank/DDBJ whole genome shotgun (WGS) entry which is preliminary data.</text>
</comment>
<dbReference type="EMBL" id="RQPI01000003">
    <property type="protein sequence ID" value="RQW12267.1"/>
    <property type="molecule type" value="Genomic_DNA"/>
</dbReference>
<keyword evidence="2" id="KW-1185">Reference proteome</keyword>
<gene>
    <name evidence="1" type="ORF">EH198_07895</name>
</gene>
<dbReference type="RefSeq" id="WP_124695000.1">
    <property type="nucleotide sequence ID" value="NZ_JBHUFE010000003.1"/>
</dbReference>
<dbReference type="Proteomes" id="UP000282529">
    <property type="component" value="Unassembled WGS sequence"/>
</dbReference>
<proteinExistence type="predicted"/>
<organism evidence="1 2">
    <name type="scientific">Paenibacillus rhizophilus</name>
    <dbReference type="NCBI Taxonomy" id="1850366"/>
    <lineage>
        <taxon>Bacteria</taxon>
        <taxon>Bacillati</taxon>
        <taxon>Bacillota</taxon>
        <taxon>Bacilli</taxon>
        <taxon>Bacillales</taxon>
        <taxon>Paenibacillaceae</taxon>
        <taxon>Paenibacillus</taxon>
    </lineage>
</organism>
<sequence length="197" mass="23035">MGWKKPMKKKSFIVILVISFLLYGGYQGYEFYSDHFVDQRIIQNILERNHYAITKKNTAIKLDLSIKPEWIPFKTEKPQKLNIKIAESHSTNIILQQVWNRGDDIYFSFHTTYDLNFNKGKFLYNMLLNDDGTYTTKGSPEDFQLTDLHGSQIQIGQTGYGPGSDFSFGIDPSEYERIRNGFNVSYSGMILYEYFRK</sequence>
<name>A0A3N9PAB4_9BACL</name>
<accession>A0A3N9PAB4</accession>
<reference evidence="1 2" key="1">
    <citation type="submission" date="2018-11" db="EMBL/GenBank/DDBJ databases">
        <title>Genome sequence of strain 7197.</title>
        <authorList>
            <person name="Gao J."/>
            <person name="Sun J."/>
        </authorList>
    </citation>
    <scope>NUCLEOTIDE SEQUENCE [LARGE SCALE GENOMIC DNA]</scope>
    <source>
        <strain evidence="1 2">7197</strain>
    </source>
</reference>
<protein>
    <submittedName>
        <fullName evidence="1">Uncharacterized protein</fullName>
    </submittedName>
</protein>
<evidence type="ECO:0000313" key="1">
    <source>
        <dbReference type="EMBL" id="RQW12267.1"/>
    </source>
</evidence>